<dbReference type="InterPro" id="IPR020806">
    <property type="entry name" value="PKS_PP-bd"/>
</dbReference>
<dbReference type="GO" id="GO:0031177">
    <property type="term" value="F:phosphopantetheine binding"/>
    <property type="evidence" value="ECO:0007669"/>
    <property type="project" value="InterPro"/>
</dbReference>
<dbReference type="SUPFAM" id="SSF56801">
    <property type="entry name" value="Acetyl-CoA synthetase-like"/>
    <property type="match status" value="1"/>
</dbReference>
<dbReference type="InterPro" id="IPR000873">
    <property type="entry name" value="AMP-dep_synth/lig_dom"/>
</dbReference>
<reference evidence="4 5" key="1">
    <citation type="submission" date="2023-10" db="EMBL/GenBank/DDBJ databases">
        <title>Draft genome sequence of Xylaria bambusicola isolate GMP-LS, the root and basal stem rot pathogen of sugarcane in Indonesia.</title>
        <authorList>
            <person name="Selvaraj P."/>
            <person name="Muralishankar V."/>
            <person name="Muruganantham S."/>
            <person name="Sp S."/>
            <person name="Haryani S."/>
            <person name="Lau K.J.X."/>
            <person name="Naqvi N.I."/>
        </authorList>
    </citation>
    <scope>NUCLEOTIDE SEQUENCE [LARGE SCALE GENOMIC DNA]</scope>
    <source>
        <strain evidence="4">GMP-LS</strain>
    </source>
</reference>
<dbReference type="PANTHER" id="PTHR43201:SF11">
    <property type="entry name" value="ENZYME, PUTATIVE (JCVI)-RELATED"/>
    <property type="match status" value="1"/>
</dbReference>
<dbReference type="InterPro" id="IPR042099">
    <property type="entry name" value="ANL_N_sf"/>
</dbReference>
<dbReference type="InterPro" id="IPR020845">
    <property type="entry name" value="AMP-binding_CS"/>
</dbReference>
<gene>
    <name evidence="4" type="ORF">RRF57_008591</name>
</gene>
<dbReference type="EMBL" id="JAWHQM010000027">
    <property type="protein sequence ID" value="KAK5632877.1"/>
    <property type="molecule type" value="Genomic_DNA"/>
</dbReference>
<dbReference type="SMART" id="SM00823">
    <property type="entry name" value="PKS_PP"/>
    <property type="match status" value="1"/>
</dbReference>
<evidence type="ECO:0000259" key="3">
    <source>
        <dbReference type="PROSITE" id="PS50075"/>
    </source>
</evidence>
<dbReference type="Pfam" id="PF23562">
    <property type="entry name" value="AMP-binding_C_3"/>
    <property type="match status" value="1"/>
</dbReference>
<dbReference type="Gene3D" id="3.40.50.12780">
    <property type="entry name" value="N-terminal domain of ligase-like"/>
    <property type="match status" value="1"/>
</dbReference>
<proteinExistence type="predicted"/>
<dbReference type="PROSITE" id="PS00455">
    <property type="entry name" value="AMP_BINDING"/>
    <property type="match status" value="1"/>
</dbReference>
<dbReference type="PANTHER" id="PTHR43201">
    <property type="entry name" value="ACYL-COA SYNTHETASE"/>
    <property type="match status" value="1"/>
</dbReference>
<sequence length="662" mass="73490">MAHLTKERVKELYSTFGELKVLDDIIRYRAADADQLPILGYPRNDNDLSDYEKFTGQQLDSFIDGAANHLMAHGLKPGAKEVVAIFGQSDVDYVVAFFALSRLGYTVLCLSLRLAPVAIVNLLKQTGCGAIVHGDSSQTVKTLAAVEQERPLTKISIPSRPQYSSSLSNGAKSFSRQVDRDSETHDIALIMHSSGSTGLPKPISLSHKSLLTHPLQGAGMHNFAVLPLYHIYGLSTTLQAMYMRKTANLYSARLPITTENLLIATEAIKPEVLHVVPYSLGLLAETDRGMEILKSAKMVTAAGARTPDELGDRLVKEKVHVGVVFGFTEAGLLGDTMRRAEDDDSWDYVRIYSNVREHVVMDPIGDNQYECVILRSHPGLFKSASSEPWRSRDVFVPHPTIPDVWKYITRLDDRITLSNGEKVLPLPIEGCIRENELVREAVVVGVDRALPGVLLFRAQSADSLSDDEYINAVWPTIADANSRAEGFSQISKYMVAVIPSDVNYPRTDKGSIIRAQVYHHFADTIDELYAKLDNGQEGTLKLSLPDLELFLKKTYEEVMGVKLDSVDADFFNAGIDSLNAIQMRRMIQKTLYLGGHQLSNNVIYEKGNIKLLAAHLYRLAQGLGDEEEDKTPVMRELIDKYSAFGEVVVSTLCRVKVEYKLT</sequence>
<dbReference type="Gene3D" id="1.10.1200.10">
    <property type="entry name" value="ACP-like"/>
    <property type="match status" value="1"/>
</dbReference>
<dbReference type="AlphaFoldDB" id="A0AAN7UPN4"/>
<evidence type="ECO:0000256" key="2">
    <source>
        <dbReference type="ARBA" id="ARBA00022553"/>
    </source>
</evidence>
<comment type="caution">
    <text evidence="4">The sequence shown here is derived from an EMBL/GenBank/DDBJ whole genome shotgun (WGS) entry which is preliminary data.</text>
</comment>
<evidence type="ECO:0000313" key="5">
    <source>
        <dbReference type="Proteomes" id="UP001305414"/>
    </source>
</evidence>
<dbReference type="PROSITE" id="PS50075">
    <property type="entry name" value="CARRIER"/>
    <property type="match status" value="1"/>
</dbReference>
<dbReference type="Pfam" id="PF00550">
    <property type="entry name" value="PP-binding"/>
    <property type="match status" value="1"/>
</dbReference>
<dbReference type="InterPro" id="IPR009081">
    <property type="entry name" value="PP-bd_ACP"/>
</dbReference>
<accession>A0AAN7UPN4</accession>
<evidence type="ECO:0000256" key="1">
    <source>
        <dbReference type="ARBA" id="ARBA00022450"/>
    </source>
</evidence>
<keyword evidence="1" id="KW-0596">Phosphopantetheine</keyword>
<protein>
    <recommendedName>
        <fullName evidence="3">Carrier domain-containing protein</fullName>
    </recommendedName>
</protein>
<organism evidence="4 5">
    <name type="scientific">Xylaria bambusicola</name>
    <dbReference type="NCBI Taxonomy" id="326684"/>
    <lineage>
        <taxon>Eukaryota</taxon>
        <taxon>Fungi</taxon>
        <taxon>Dikarya</taxon>
        <taxon>Ascomycota</taxon>
        <taxon>Pezizomycotina</taxon>
        <taxon>Sordariomycetes</taxon>
        <taxon>Xylariomycetidae</taxon>
        <taxon>Xylariales</taxon>
        <taxon>Xylariaceae</taxon>
        <taxon>Xylaria</taxon>
    </lineage>
</organism>
<keyword evidence="2" id="KW-0597">Phosphoprotein</keyword>
<dbReference type="InterPro" id="IPR036736">
    <property type="entry name" value="ACP-like_sf"/>
</dbReference>
<dbReference type="GO" id="GO:0031956">
    <property type="term" value="F:medium-chain fatty acid-CoA ligase activity"/>
    <property type="evidence" value="ECO:0007669"/>
    <property type="project" value="TreeGrafter"/>
</dbReference>
<dbReference type="GO" id="GO:0006631">
    <property type="term" value="P:fatty acid metabolic process"/>
    <property type="evidence" value="ECO:0007669"/>
    <property type="project" value="TreeGrafter"/>
</dbReference>
<keyword evidence="5" id="KW-1185">Reference proteome</keyword>
<dbReference type="Pfam" id="PF00501">
    <property type="entry name" value="AMP-binding"/>
    <property type="match status" value="1"/>
</dbReference>
<name>A0AAN7UPN4_9PEZI</name>
<dbReference type="SUPFAM" id="SSF47336">
    <property type="entry name" value="ACP-like"/>
    <property type="match status" value="1"/>
</dbReference>
<dbReference type="Proteomes" id="UP001305414">
    <property type="component" value="Unassembled WGS sequence"/>
</dbReference>
<feature type="domain" description="Carrier" evidence="3">
    <location>
        <begin position="542"/>
        <end position="620"/>
    </location>
</feature>
<evidence type="ECO:0000313" key="4">
    <source>
        <dbReference type="EMBL" id="KAK5632877.1"/>
    </source>
</evidence>